<proteinExistence type="predicted"/>
<dbReference type="EMBL" id="NFSB01000079">
    <property type="protein sequence ID" value="OUM30923.1"/>
    <property type="molecule type" value="Genomic_DNA"/>
</dbReference>
<name>A0A1Y3L6U5_PSEPU</name>
<dbReference type="Proteomes" id="UP000196082">
    <property type="component" value="Unassembled WGS sequence"/>
</dbReference>
<accession>A0A1Y3L6U5</accession>
<evidence type="ECO:0000313" key="3">
    <source>
        <dbReference type="Proteomes" id="UP000196082"/>
    </source>
</evidence>
<evidence type="ECO:0000256" key="1">
    <source>
        <dbReference type="SAM" id="MobiDB-lite"/>
    </source>
</evidence>
<feature type="region of interest" description="Disordered" evidence="1">
    <location>
        <begin position="79"/>
        <end position="102"/>
    </location>
</feature>
<gene>
    <name evidence="2" type="ORF">B8W72_16090</name>
</gene>
<feature type="region of interest" description="Disordered" evidence="1">
    <location>
        <begin position="125"/>
        <end position="156"/>
    </location>
</feature>
<sequence length="156" mass="16505">MKLTLDALKGAGSFTGRPVEKEIKWRQNGTDFTAIVYVRPLGYQTAVSDVMSVASKQDSIAGRIAASICDEHGNPVFSSPLDITHGPLDPAELEKDPESTKRLGSLDGALSVALLFAIREVNDLGKTKSSPSSTSSGTSSSSPASAARRSRRPKKT</sequence>
<feature type="compositionally biased region" description="Basic and acidic residues" evidence="1">
    <location>
        <begin position="92"/>
        <end position="101"/>
    </location>
</feature>
<dbReference type="Pfam" id="PF16459">
    <property type="entry name" value="Phage_TAC_13"/>
    <property type="match status" value="1"/>
</dbReference>
<evidence type="ECO:0000313" key="2">
    <source>
        <dbReference type="EMBL" id="OUM30923.1"/>
    </source>
</evidence>
<dbReference type="RefSeq" id="WP_086976744.1">
    <property type="nucleotide sequence ID" value="NZ_NFSB01000079.1"/>
</dbReference>
<protein>
    <submittedName>
        <fullName evidence="2">Phage tail protein</fullName>
    </submittedName>
</protein>
<reference evidence="2 3" key="1">
    <citation type="submission" date="2017-05" db="EMBL/GenBank/DDBJ databases">
        <title>Whole genome sequence of Pseudomonas putida isolate 1312 commercialized as a biostimulant.</title>
        <authorList>
            <person name="Crovadore J."/>
            <person name="Blanc P."/>
            <person name="Chablais R."/>
            <person name="Cochard B."/>
            <person name="Grizard D."/>
            <person name="Lefort F."/>
        </authorList>
    </citation>
    <scope>NUCLEOTIDE SEQUENCE [LARGE SCALE GENOMIC DNA]</scope>
    <source>
        <strain evidence="2 3">1312</strain>
    </source>
</reference>
<dbReference type="InterPro" id="IPR024410">
    <property type="entry name" value="Phage_TAC_12"/>
</dbReference>
<organism evidence="2 3">
    <name type="scientific">Pseudomonas putida</name>
    <name type="common">Arthrobacter siderocapsulatus</name>
    <dbReference type="NCBI Taxonomy" id="303"/>
    <lineage>
        <taxon>Bacteria</taxon>
        <taxon>Pseudomonadati</taxon>
        <taxon>Pseudomonadota</taxon>
        <taxon>Gammaproteobacteria</taxon>
        <taxon>Pseudomonadales</taxon>
        <taxon>Pseudomonadaceae</taxon>
        <taxon>Pseudomonas</taxon>
    </lineage>
</organism>
<feature type="compositionally biased region" description="Low complexity" evidence="1">
    <location>
        <begin position="127"/>
        <end position="147"/>
    </location>
</feature>
<comment type="caution">
    <text evidence="2">The sequence shown here is derived from an EMBL/GenBank/DDBJ whole genome shotgun (WGS) entry which is preliminary data.</text>
</comment>
<dbReference type="AlphaFoldDB" id="A0A1Y3L6U5"/>